<organism evidence="2 3">
    <name type="scientific">Polarella glacialis</name>
    <name type="common">Dinoflagellate</name>
    <dbReference type="NCBI Taxonomy" id="89957"/>
    <lineage>
        <taxon>Eukaryota</taxon>
        <taxon>Sar</taxon>
        <taxon>Alveolata</taxon>
        <taxon>Dinophyceae</taxon>
        <taxon>Suessiales</taxon>
        <taxon>Suessiaceae</taxon>
        <taxon>Polarella</taxon>
    </lineage>
</organism>
<protein>
    <recommendedName>
        <fullName evidence="1">Protein kinase domain-containing protein</fullName>
    </recommendedName>
</protein>
<dbReference type="SUPFAM" id="SSF56112">
    <property type="entry name" value="Protein kinase-like (PK-like)"/>
    <property type="match status" value="1"/>
</dbReference>
<dbReference type="Pfam" id="PF03109">
    <property type="entry name" value="ABC1"/>
    <property type="match status" value="1"/>
</dbReference>
<evidence type="ECO:0000259" key="1">
    <source>
        <dbReference type="PROSITE" id="PS50011"/>
    </source>
</evidence>
<evidence type="ECO:0000313" key="2">
    <source>
        <dbReference type="EMBL" id="CAE8657536.1"/>
    </source>
</evidence>
<comment type="caution">
    <text evidence="2">The sequence shown here is derived from an EMBL/GenBank/DDBJ whole genome shotgun (WGS) entry which is preliminary data.</text>
</comment>
<dbReference type="AlphaFoldDB" id="A0A813IWT9"/>
<sequence length="442" mass="50654">MHLRYLAWTKKLQNEAPVALGVQAARHQDGRTRAITTTSATTRANKNNNNHNSNQVAAELRLAGRDVAELLEWPEEEEEPLGCASIGQVYRATLRSTGQPVAVKVQSPDAEALFRSDIRTLQMFTSFALPWAAENMNAIEKLFRSEFDYLLELSNMQAIRANLLPRWGQSVKVPKAYPDLSTQRVLCMELLDGEKVVDAVQRRMRILAEHEGRSPEAYEKEQLEAFRTGKGVTDSLWLARWKTRAWRCWRWLRWGDAHEVVDLPHIIDTMMAVHGEQVFLDGVFNADPHPGNILLLRDGRTLGLIDFGQVKELPLDFRIRLAKLVIALAQQDEAKVAQMERDLGMRTRHSRDDVRYRVCSFWLDRDTDDIMQGMNLHDFMAWGESEDPVLEFPEELYLVYRCSVMIRSLALAFGIRLSTAQHWRPHAEELLRRQGLLSGAKS</sequence>
<evidence type="ECO:0000313" key="3">
    <source>
        <dbReference type="Proteomes" id="UP000626109"/>
    </source>
</evidence>
<dbReference type="CDD" id="cd05121">
    <property type="entry name" value="ABC1_ADCK3-like"/>
    <property type="match status" value="1"/>
</dbReference>
<dbReference type="InterPro" id="IPR051130">
    <property type="entry name" value="Mito_struct-func_regulator"/>
</dbReference>
<dbReference type="EMBL" id="CAJNNW010015283">
    <property type="protein sequence ID" value="CAE8657536.1"/>
    <property type="molecule type" value="Genomic_DNA"/>
</dbReference>
<dbReference type="GO" id="GO:0004672">
    <property type="term" value="F:protein kinase activity"/>
    <property type="evidence" value="ECO:0007669"/>
    <property type="project" value="InterPro"/>
</dbReference>
<gene>
    <name evidence="2" type="ORF">PGLA2088_LOCUS12867</name>
</gene>
<reference evidence="2" key="1">
    <citation type="submission" date="2021-02" db="EMBL/GenBank/DDBJ databases">
        <authorList>
            <person name="Dougan E. K."/>
            <person name="Rhodes N."/>
            <person name="Thang M."/>
            <person name="Chan C."/>
        </authorList>
    </citation>
    <scope>NUCLEOTIDE SEQUENCE</scope>
</reference>
<dbReference type="PANTHER" id="PTHR43173">
    <property type="entry name" value="ABC1 FAMILY PROTEIN"/>
    <property type="match status" value="1"/>
</dbReference>
<dbReference type="InterPro" id="IPR000719">
    <property type="entry name" value="Prot_kinase_dom"/>
</dbReference>
<dbReference type="GO" id="GO:0005524">
    <property type="term" value="F:ATP binding"/>
    <property type="evidence" value="ECO:0007669"/>
    <property type="project" value="InterPro"/>
</dbReference>
<dbReference type="InterPro" id="IPR004147">
    <property type="entry name" value="ABC1_dom"/>
</dbReference>
<dbReference type="InterPro" id="IPR011009">
    <property type="entry name" value="Kinase-like_dom_sf"/>
</dbReference>
<name>A0A813IWT9_POLGL</name>
<dbReference type="PROSITE" id="PS50011">
    <property type="entry name" value="PROTEIN_KINASE_DOM"/>
    <property type="match status" value="1"/>
</dbReference>
<proteinExistence type="predicted"/>
<dbReference type="Proteomes" id="UP000626109">
    <property type="component" value="Unassembled WGS sequence"/>
</dbReference>
<dbReference type="PANTHER" id="PTHR43173:SF34">
    <property type="entry name" value="ABC1 ATYPICAL KINASE-LIKE DOMAIN-CONTAINING PROTEIN"/>
    <property type="match status" value="1"/>
</dbReference>
<feature type="domain" description="Protein kinase" evidence="1">
    <location>
        <begin position="75"/>
        <end position="437"/>
    </location>
</feature>
<accession>A0A813IWT9</accession>